<dbReference type="Pfam" id="PF01369">
    <property type="entry name" value="Sec7"/>
    <property type="match status" value="1"/>
</dbReference>
<feature type="compositionally biased region" description="Basic residues" evidence="1">
    <location>
        <begin position="177"/>
        <end position="186"/>
    </location>
</feature>
<dbReference type="Gene3D" id="1.10.1000.11">
    <property type="entry name" value="Arf Nucleotide-binding Site Opener,domain 2"/>
    <property type="match status" value="1"/>
</dbReference>
<feature type="region of interest" description="Disordered" evidence="1">
    <location>
        <begin position="929"/>
        <end position="963"/>
    </location>
</feature>
<dbReference type="PANTHER" id="PTHR10663">
    <property type="entry name" value="GUANYL-NUCLEOTIDE EXCHANGE FACTOR"/>
    <property type="match status" value="1"/>
</dbReference>
<protein>
    <submittedName>
        <fullName evidence="4">PH and SEC7 domain-containing protein</fullName>
    </submittedName>
</protein>
<name>A0A0D0UG10_CRYGA</name>
<dbReference type="Pfam" id="PF15410">
    <property type="entry name" value="PH_9"/>
    <property type="match status" value="1"/>
</dbReference>
<dbReference type="OrthoDB" id="2157641at2759"/>
<dbReference type="InterPro" id="IPR011993">
    <property type="entry name" value="PH-like_dom_sf"/>
</dbReference>
<proteinExistence type="predicted"/>
<feature type="region of interest" description="Disordered" evidence="1">
    <location>
        <begin position="169"/>
        <end position="257"/>
    </location>
</feature>
<reference evidence="4" key="1">
    <citation type="submission" date="2015-01" db="EMBL/GenBank/DDBJ databases">
        <title>The Genome Sequence of Cryptococcus gattii CA1280.</title>
        <authorList>
            <consortium name="The Broad Institute Genomics Platform"/>
            <person name="Cuomo C."/>
            <person name="Litvintseva A."/>
            <person name="Chen Y."/>
            <person name="Heitman J."/>
            <person name="Sun S."/>
            <person name="Springer D."/>
            <person name="Dromer F."/>
            <person name="Young S."/>
            <person name="Zeng Q."/>
            <person name="Gargeya S."/>
            <person name="Abouelleil A."/>
            <person name="Alvarado L."/>
            <person name="Chapman S.B."/>
            <person name="Gainer-Dewar J."/>
            <person name="Goldberg J."/>
            <person name="Griggs A."/>
            <person name="Gujja S."/>
            <person name="Hansen M."/>
            <person name="Howarth C."/>
            <person name="Imamovic A."/>
            <person name="Larimer J."/>
            <person name="Murphy C."/>
            <person name="Naylor J."/>
            <person name="Pearson M."/>
            <person name="Priest M."/>
            <person name="Roberts A."/>
            <person name="Saif S."/>
            <person name="Shea T."/>
            <person name="Sykes S."/>
            <person name="Wortman J."/>
            <person name="Nusbaum C."/>
            <person name="Birren B."/>
        </authorList>
    </citation>
    <scope>NUCLEOTIDE SEQUENCE [LARGE SCALE GENOMIC DNA]</scope>
    <source>
        <strain evidence="4">CA1280</strain>
    </source>
</reference>
<feature type="compositionally biased region" description="Low complexity" evidence="1">
    <location>
        <begin position="447"/>
        <end position="456"/>
    </location>
</feature>
<evidence type="ECO:0000313" key="4">
    <source>
        <dbReference type="EMBL" id="KIR47168.1"/>
    </source>
</evidence>
<feature type="domain" description="PH" evidence="2">
    <location>
        <begin position="1200"/>
        <end position="1326"/>
    </location>
</feature>
<dbReference type="PROSITE" id="PS50190">
    <property type="entry name" value="SEC7"/>
    <property type="match status" value="1"/>
</dbReference>
<feature type="compositionally biased region" description="Polar residues" evidence="1">
    <location>
        <begin position="308"/>
        <end position="319"/>
    </location>
</feature>
<feature type="compositionally biased region" description="Basic and acidic residues" evidence="1">
    <location>
        <begin position="1516"/>
        <end position="1525"/>
    </location>
</feature>
<feature type="compositionally biased region" description="Polar residues" evidence="1">
    <location>
        <begin position="711"/>
        <end position="727"/>
    </location>
</feature>
<feature type="compositionally biased region" description="Polar residues" evidence="1">
    <location>
        <begin position="748"/>
        <end position="761"/>
    </location>
</feature>
<feature type="region of interest" description="Disordered" evidence="1">
    <location>
        <begin position="1495"/>
        <end position="1566"/>
    </location>
</feature>
<feature type="compositionally biased region" description="Basic and acidic residues" evidence="1">
    <location>
        <begin position="728"/>
        <end position="737"/>
    </location>
</feature>
<dbReference type="Gene3D" id="2.30.29.30">
    <property type="entry name" value="Pleckstrin-homology domain (PH domain)/Phosphotyrosine-binding domain (PTB)"/>
    <property type="match status" value="1"/>
</dbReference>
<feature type="compositionally biased region" description="Polar residues" evidence="1">
    <location>
        <begin position="188"/>
        <end position="197"/>
    </location>
</feature>
<evidence type="ECO:0000259" key="2">
    <source>
        <dbReference type="PROSITE" id="PS50003"/>
    </source>
</evidence>
<dbReference type="SMART" id="SM00222">
    <property type="entry name" value="Sec7"/>
    <property type="match status" value="1"/>
</dbReference>
<feature type="compositionally biased region" description="Polar residues" evidence="1">
    <location>
        <begin position="685"/>
        <end position="701"/>
    </location>
</feature>
<dbReference type="InterPro" id="IPR041681">
    <property type="entry name" value="PH_9"/>
</dbReference>
<feature type="compositionally biased region" description="Basic and acidic residues" evidence="1">
    <location>
        <begin position="936"/>
        <end position="951"/>
    </location>
</feature>
<feature type="region of interest" description="Disordered" evidence="1">
    <location>
        <begin position="113"/>
        <end position="156"/>
    </location>
</feature>
<evidence type="ECO:0000259" key="3">
    <source>
        <dbReference type="PROSITE" id="PS50190"/>
    </source>
</evidence>
<evidence type="ECO:0000256" key="1">
    <source>
        <dbReference type="SAM" id="MobiDB-lite"/>
    </source>
</evidence>
<accession>A0A0D0UG10</accession>
<sequence length="1566" mass="167875">MEAAPPRPSTSSSRSLRRTPADFEAALRNPQATLYLSAGPPPVGEDLESEAASTATGHHYSSGTSAAAMDDPDAPLPVDKRSFEDDLRALDRAQERDEGRIGLGVGDVRERSVVKGPPISVPGVIPHTPSGHTRKASCVTTTSTTSTGNGDTPTRAARRQVKSIGLDAELGIEPKSKKAPPKRRTLFSKATTTSQPDLASMVRRTTHRSSKTSSIPSPSLSASTSSRTLYRKEQPSPSASRIRSATESSNKYGNMMGGSQMATIAEGTGPLSRHKSNASDDGFKTMKYKARGMLGKMFGSSKEGHHSPNLSTPASSSRVDINAETAYPPVPPVPAAYASQKQRPYTPLSTTTDVFSPSESSRASAYSASASPVIGPHNRKSKTPTPSTMSERRGSPASAMITDKPLPSVRDNVDDHDSTPMTTATKRESSSHDARDPASVSENETPSRSTSSSSRRIVPLPSPATAAITSFSDDMAGMLANIGQSEPAMELGLPPERLRRKDDKNRFSAVLGKPLSDQEPVSATLTSSTFLSVASSPQRSASLPAASASQQSSSMTVKASSTAQLSSFLDPPIFQSSTFLNHELFSHHPQQPQKRHHTEPCINLHASSPSLSSATAPSVDVPQIASIFETTGNGDQKGENAWQASSEGPSQLLPSSAKFDPSVGVESTDRPSPSPIATSAWARQAQESPASWPSARLQPSFSDRIGKASVPASSSTMSGVNSLSAQGTKKDTQDEVVKIIASRPGTPNKAQEQAVRTWSTDKQLESQKDSELGREQEELGEETNEGKGKRLAREFYEGKGTTVASEKMAEFLGGPHAINDITLKYFMQYFNMEGQNLVDAFRKLCQKLFLKAESQELDRIMGAFSARFFECNPNTVFGSPGILHTVSAAMLMLNTDLHIAELSRHMSKAEFVRNTLQAIHESATVDPSTILSGAAGDERSSTPDLVRDDGSSIKPSLTSNSSMSTTLINTRAKTPVQPGQARSTSAPVIFPHTHYGRADSSLSVAGISAEGKSRNSSFSGGPRSYSKTWEAEAEAALKDIYSSVRADKILLPISDVPVSDRNVSGSSNRQSMISIASNGPYDSRLGRVRTPTDRMNVLRRGSIRSIQGRLNSGGNSPYGSQWYGSDGRLSPALSNATSINETGGTGSGFSSFTPSLGFASNLSHTVIRENEDEVGLLHSKASVGTAEDMDDDELALLGAPWAKEGILQRRAHGEGVAKRVKKADWKQFFVVVSKGDLYMFTFGDGKGGGGFMGGSVGGGNWLESANANGTINLMHTTAAALPKQGHSFSRPYCFTVSQSSGEVITFAAGTEDLVAEWIATCNYWAARKSRQPLQGGVSNMEYGWNWVMVDPLEDEDDRVSIFSQKSNGGRMGGTYGRRALGNGSGGSTGRFDKIHINDWKPPPSAMMPSTLEEEAQLEALVEYIKSREKELEKHKAIEEPMIRLYSHGSKNLHKAKENWKAKSHYIHNEIFKYETYIDALRNAISLRVKKQSEKKLEKSLNMSNNNSQSSSGDKSGALDKSKKVIDASGAAQGVNARGLTIDPTITVGQSDDGEEEQPITPTTIRR</sequence>
<feature type="compositionally biased region" description="Basic and acidic residues" evidence="1">
    <location>
        <begin position="425"/>
        <end position="436"/>
    </location>
</feature>
<dbReference type="SMART" id="SM00233">
    <property type="entry name" value="PH"/>
    <property type="match status" value="1"/>
</dbReference>
<feature type="compositionally biased region" description="Polar residues" evidence="1">
    <location>
        <begin position="339"/>
        <end position="355"/>
    </location>
</feature>
<dbReference type="CDD" id="cd00821">
    <property type="entry name" value="PH"/>
    <property type="match status" value="1"/>
</dbReference>
<feature type="region of interest" description="Disordered" evidence="1">
    <location>
        <begin position="1"/>
        <end position="83"/>
    </location>
</feature>
<feature type="region of interest" description="Disordered" evidence="1">
    <location>
        <begin position="630"/>
        <end position="789"/>
    </location>
</feature>
<organism evidence="4">
    <name type="scientific">Cryptococcus bacillisporus CA1280</name>
    <dbReference type="NCBI Taxonomy" id="1296109"/>
    <lineage>
        <taxon>Eukaryota</taxon>
        <taxon>Fungi</taxon>
        <taxon>Dikarya</taxon>
        <taxon>Basidiomycota</taxon>
        <taxon>Agaricomycotina</taxon>
        <taxon>Tremellomycetes</taxon>
        <taxon>Tremellales</taxon>
        <taxon>Cryptococcaceae</taxon>
        <taxon>Cryptococcus</taxon>
        <taxon>Cryptococcus gattii species complex</taxon>
    </lineage>
</organism>
<feature type="compositionally biased region" description="Polar residues" evidence="1">
    <location>
        <begin position="51"/>
        <end position="65"/>
    </location>
</feature>
<gene>
    <name evidence="4" type="ORF">I312_03494</name>
</gene>
<feature type="compositionally biased region" description="Low complexity" evidence="1">
    <location>
        <begin position="356"/>
        <end position="371"/>
    </location>
</feature>
<feature type="compositionally biased region" description="Polar residues" evidence="1">
    <location>
        <begin position="235"/>
        <end position="252"/>
    </location>
</feature>
<dbReference type="EMBL" id="KN847981">
    <property type="protein sequence ID" value="KIR47168.1"/>
    <property type="molecule type" value="Genomic_DNA"/>
</dbReference>
<feature type="compositionally biased region" description="Low complexity" evidence="1">
    <location>
        <begin position="1499"/>
        <end position="1511"/>
    </location>
</feature>
<feature type="compositionally biased region" description="Polar residues" evidence="1">
    <location>
        <begin position="642"/>
        <end position="654"/>
    </location>
</feature>
<feature type="compositionally biased region" description="Basic and acidic residues" evidence="1">
    <location>
        <begin position="762"/>
        <end position="777"/>
    </location>
</feature>
<feature type="domain" description="SEC7" evidence="3">
    <location>
        <begin position="775"/>
        <end position="960"/>
    </location>
</feature>
<feature type="compositionally biased region" description="Low complexity" evidence="1">
    <location>
        <begin position="211"/>
        <end position="226"/>
    </location>
</feature>
<dbReference type="PROSITE" id="PS50003">
    <property type="entry name" value="PH_DOMAIN"/>
    <property type="match status" value="1"/>
</dbReference>
<feature type="region of interest" description="Disordered" evidence="1">
    <location>
        <begin position="297"/>
        <end position="461"/>
    </location>
</feature>
<dbReference type="InterPro" id="IPR035999">
    <property type="entry name" value="Sec7_dom_sf"/>
</dbReference>
<dbReference type="SUPFAM" id="SSF48425">
    <property type="entry name" value="Sec7 domain"/>
    <property type="match status" value="1"/>
</dbReference>
<dbReference type="GO" id="GO:0005085">
    <property type="term" value="F:guanyl-nucleotide exchange factor activity"/>
    <property type="evidence" value="ECO:0007669"/>
    <property type="project" value="InterPro"/>
</dbReference>
<dbReference type="PANTHER" id="PTHR10663:SF373">
    <property type="entry name" value="PH AND SEC7 DOMAIN-CONTAINING PROTEIN C11E3.11C"/>
    <property type="match status" value="1"/>
</dbReference>
<dbReference type="SUPFAM" id="SSF50729">
    <property type="entry name" value="PH domain-like"/>
    <property type="match status" value="1"/>
</dbReference>
<dbReference type="InterPro" id="IPR023394">
    <property type="entry name" value="Sec7_C_sf"/>
</dbReference>
<dbReference type="HOGENOM" id="CLU_245670_0_0_1"/>
<dbReference type="GO" id="GO:0032012">
    <property type="term" value="P:regulation of ARF protein signal transduction"/>
    <property type="evidence" value="ECO:0007669"/>
    <property type="project" value="InterPro"/>
</dbReference>
<dbReference type="InterPro" id="IPR001849">
    <property type="entry name" value="PH_domain"/>
</dbReference>
<dbReference type="InterPro" id="IPR000904">
    <property type="entry name" value="Sec7_dom"/>
</dbReference>